<evidence type="ECO:0000313" key="1">
    <source>
        <dbReference type="EMBL" id="CAG8619708.1"/>
    </source>
</evidence>
<protein>
    <submittedName>
        <fullName evidence="1">16972_t:CDS:1</fullName>
    </submittedName>
</protein>
<sequence length="980" mass="104769">SELELEDFLPPDDKRKQETEYAKAQEWDQLRRIMKSLGTNVFTGFQEAPINFPPTFKYDVLRTLKGSKRVRKDARMRGKILSEVEEVTHHEAESSTMDITLKENTSAIAEDDDSSSTSSASISIQSRSAVDNDDEASLNGSDAGAKNGGSNTTPYPDLERTAKHAVHVARRRWWTVFRSTVSLPTPEQLSSKKAAHKAKSPSIGSKSGSIGPASAQEKVLITPVQAGNPTTTSVFTKSDLTLDNKALKLPQPPANVRASTSLDIPLRPSNDGPSSVMMTRSITSKTSSSAPGISRALIGEASVDVEDKGVYDTSSKRRVPSWCDRILYKSTITLPLSPALETPTVELGLTTIPVESPPVSRRNTPKIGTFFHALKSKKRSSTGQSSSTQIVNSPSTTSKQTTMSTNIESTNPNEPTGMSTANIPALARLANEAGEAESPTSIPTTPQPYQATDKMSRRITSPIMARNDSSASTAVRATHNRRRSLSATIPRPNEPIELIGRPLPASASTPPVLPLAFSDGPPSANDATLNKDGSLPSGGSFRGLRRFLSFLPGSFSAAPTPPASAAPPTEEPLAVHGPPLKIFRKGEIRYLEYNTLSDKEMRQLEGRITGTTSGLNSGGKSGGSSPNIPAIVGGVVGGTLGLIAIIALVWYLLWRREQMKDLFDDDEDEDTSHGLKPRGVMMRDGRRGRRSLNLDDEVKSETNHPYQYGMVGSISPSPKPGMHSQQSSLGYQHRRSGSRDALMRSGAPSPPSVSPNRLSAHLPSTGSQGRASYNSNMRPDSVMMAQPMNPHQQWTSEDTPWTQPPRPSSSLLEAPNVYPPGHNGFYQQYGPMESIPSQTQVNLGQANNAQPAIAHQALYEAAGLGTASPPTSSSVPVTALPPPGAGGARPFTEWRASDIQSAVMAGADRAAASVSPPPNTSGSENVGFGRQRVEKSPRAERVTSPVVQHQDAGRVPDTQSNPTASNANANSDAPPAYSQS</sequence>
<accession>A0ACA9MXV7</accession>
<organism evidence="1 2">
    <name type="scientific">Acaulospora colombiana</name>
    <dbReference type="NCBI Taxonomy" id="27376"/>
    <lineage>
        <taxon>Eukaryota</taxon>
        <taxon>Fungi</taxon>
        <taxon>Fungi incertae sedis</taxon>
        <taxon>Mucoromycota</taxon>
        <taxon>Glomeromycotina</taxon>
        <taxon>Glomeromycetes</taxon>
        <taxon>Diversisporales</taxon>
        <taxon>Acaulosporaceae</taxon>
        <taxon>Acaulospora</taxon>
    </lineage>
</organism>
<name>A0ACA9MXV7_9GLOM</name>
<proteinExistence type="predicted"/>
<evidence type="ECO:0000313" key="2">
    <source>
        <dbReference type="Proteomes" id="UP000789525"/>
    </source>
</evidence>
<reference evidence="1" key="1">
    <citation type="submission" date="2021-06" db="EMBL/GenBank/DDBJ databases">
        <authorList>
            <person name="Kallberg Y."/>
            <person name="Tangrot J."/>
            <person name="Rosling A."/>
        </authorList>
    </citation>
    <scope>NUCLEOTIDE SEQUENCE</scope>
    <source>
        <strain evidence="1">CL356</strain>
    </source>
</reference>
<dbReference type="EMBL" id="CAJVPT010016514">
    <property type="protein sequence ID" value="CAG8619708.1"/>
    <property type="molecule type" value="Genomic_DNA"/>
</dbReference>
<comment type="caution">
    <text evidence="1">The sequence shown here is derived from an EMBL/GenBank/DDBJ whole genome shotgun (WGS) entry which is preliminary data.</text>
</comment>
<keyword evidence="2" id="KW-1185">Reference proteome</keyword>
<dbReference type="Proteomes" id="UP000789525">
    <property type="component" value="Unassembled WGS sequence"/>
</dbReference>
<gene>
    <name evidence="1" type="ORF">ACOLOM_LOCUS7290</name>
</gene>
<feature type="non-terminal residue" evidence="1">
    <location>
        <position position="1"/>
    </location>
</feature>